<dbReference type="EMBL" id="PICB01002196">
    <property type="protein sequence ID" value="PLP39434.1"/>
    <property type="molecule type" value="Genomic_DNA"/>
</dbReference>
<reference evidence="9 10" key="1">
    <citation type="submission" date="2017-11" db="EMBL/GenBank/DDBJ databases">
        <authorList>
            <person name="Han C.G."/>
        </authorList>
    </citation>
    <scope>NUCLEOTIDE SEQUENCE [LARGE SCALE GENOMIC DNA]</scope>
    <source>
        <strain evidence="9 10">A5</strain>
    </source>
</reference>
<dbReference type="GO" id="GO:0005886">
    <property type="term" value="C:plasma membrane"/>
    <property type="evidence" value="ECO:0007669"/>
    <property type="project" value="UniProtKB-SubCell"/>
</dbReference>
<evidence type="ECO:0000256" key="2">
    <source>
        <dbReference type="ARBA" id="ARBA00022475"/>
    </source>
</evidence>
<evidence type="ECO:0000313" key="10">
    <source>
        <dbReference type="Proteomes" id="UP000234473"/>
    </source>
</evidence>
<accession>A0A2N5A7K8</accession>
<evidence type="ECO:0000256" key="1">
    <source>
        <dbReference type="ARBA" id="ARBA00004651"/>
    </source>
</evidence>
<feature type="transmembrane region" description="Helical" evidence="7">
    <location>
        <begin position="197"/>
        <end position="217"/>
    </location>
</feature>
<dbReference type="PANTHER" id="PTHR30509:SF9">
    <property type="entry name" value="MULTIDRUG RESISTANCE PROTEIN MDTO"/>
    <property type="match status" value="1"/>
</dbReference>
<reference evidence="9 10" key="2">
    <citation type="submission" date="2018-01" db="EMBL/GenBank/DDBJ databases">
        <title>Genomic study of Klebsiella pneumoniae.</title>
        <authorList>
            <person name="Yang Y."/>
            <person name="Bicalho R."/>
        </authorList>
    </citation>
    <scope>NUCLEOTIDE SEQUENCE [LARGE SCALE GENOMIC DNA]</scope>
    <source>
        <strain evidence="9 10">A5</strain>
    </source>
</reference>
<feature type="transmembrane region" description="Helical" evidence="7">
    <location>
        <begin position="96"/>
        <end position="115"/>
    </location>
</feature>
<dbReference type="AlphaFoldDB" id="A0A2N5A7K8"/>
<dbReference type="GO" id="GO:0022857">
    <property type="term" value="F:transmembrane transporter activity"/>
    <property type="evidence" value="ECO:0007669"/>
    <property type="project" value="InterPro"/>
</dbReference>
<feature type="transmembrane region" description="Helical" evidence="7">
    <location>
        <begin position="146"/>
        <end position="166"/>
    </location>
</feature>
<feature type="transmembrane region" description="Helical" evidence="7">
    <location>
        <begin position="172"/>
        <end position="190"/>
    </location>
</feature>
<evidence type="ECO:0000256" key="3">
    <source>
        <dbReference type="ARBA" id="ARBA00022692"/>
    </source>
</evidence>
<evidence type="ECO:0000256" key="7">
    <source>
        <dbReference type="SAM" id="Phobius"/>
    </source>
</evidence>
<feature type="domain" description="Integral membrane bound transporter" evidence="8">
    <location>
        <begin position="110"/>
        <end position="241"/>
    </location>
</feature>
<sequence>MRCYQLAALLQADEADSEDRQQLSQAVLKLKSALSEEQFDGAIPPLALSGRGINRAVLQEMATLLQQLAQGEPVALPQGEVEKAPLLAPDAWRNPAYLHFALKTLLATLICYVFYTAADWQGLHTIMLSCVIVAQPGLGATMQKTWLRIGGALLATLLALLLIVFVQPWTDSLSGLLAMSLPVLALAAWIAAGSERIAYAGIQIGFTFALAFLSWFGPLTNLTELRDRVLGILLGVLVSSIVHLYLWPDSEAPQLKSRLASLYRRLADCLAAPHDAVPLAPLFVAFTDSEALLHRVRAEPLGTWAHPWP</sequence>
<proteinExistence type="inferred from homology"/>
<evidence type="ECO:0000313" key="9">
    <source>
        <dbReference type="EMBL" id="PLP39434.1"/>
    </source>
</evidence>
<comment type="caution">
    <text evidence="9">The sequence shown here is derived from an EMBL/GenBank/DDBJ whole genome shotgun (WGS) entry which is preliminary data.</text>
</comment>
<comment type="similarity">
    <text evidence="6">Belongs to the YccS/YhfK family.</text>
</comment>
<keyword evidence="2" id="KW-1003">Cell membrane</keyword>
<evidence type="ECO:0000256" key="6">
    <source>
        <dbReference type="ARBA" id="ARBA00043993"/>
    </source>
</evidence>
<evidence type="ECO:0000259" key="8">
    <source>
        <dbReference type="Pfam" id="PF13515"/>
    </source>
</evidence>
<keyword evidence="5 7" id="KW-0472">Membrane</keyword>
<dbReference type="PANTHER" id="PTHR30509">
    <property type="entry name" value="P-HYDROXYBENZOIC ACID EFFLUX PUMP SUBUNIT-RELATED"/>
    <property type="match status" value="1"/>
</dbReference>
<dbReference type="InterPro" id="IPR049453">
    <property type="entry name" value="Memb_transporter_dom"/>
</dbReference>
<gene>
    <name evidence="9" type="ORF">CWM98_29985</name>
</gene>
<feature type="transmembrane region" description="Helical" evidence="7">
    <location>
        <begin position="229"/>
        <end position="248"/>
    </location>
</feature>
<keyword evidence="4 7" id="KW-1133">Transmembrane helix</keyword>
<protein>
    <submittedName>
        <fullName evidence="9">Multidrug transporter subunit MdtO</fullName>
    </submittedName>
</protein>
<evidence type="ECO:0000256" key="5">
    <source>
        <dbReference type="ARBA" id="ARBA00023136"/>
    </source>
</evidence>
<dbReference type="Proteomes" id="UP000234473">
    <property type="component" value="Unassembled WGS sequence"/>
</dbReference>
<organism evidence="9 10">
    <name type="scientific">Klebsiella variicola</name>
    <dbReference type="NCBI Taxonomy" id="244366"/>
    <lineage>
        <taxon>Bacteria</taxon>
        <taxon>Pseudomonadati</taxon>
        <taxon>Pseudomonadota</taxon>
        <taxon>Gammaproteobacteria</taxon>
        <taxon>Enterobacterales</taxon>
        <taxon>Enterobacteriaceae</taxon>
        <taxon>Klebsiella/Raoultella group</taxon>
        <taxon>Klebsiella</taxon>
        <taxon>Klebsiella pneumoniae complex</taxon>
    </lineage>
</organism>
<feature type="non-terminal residue" evidence="9">
    <location>
        <position position="309"/>
    </location>
</feature>
<dbReference type="Pfam" id="PF13515">
    <property type="entry name" value="FUSC_2"/>
    <property type="match status" value="1"/>
</dbReference>
<comment type="subcellular location">
    <subcellularLocation>
        <location evidence="1">Cell membrane</location>
        <topology evidence="1">Multi-pass membrane protein</topology>
    </subcellularLocation>
</comment>
<evidence type="ECO:0000256" key="4">
    <source>
        <dbReference type="ARBA" id="ARBA00022989"/>
    </source>
</evidence>
<name>A0A2N5A7K8_KLEVA</name>
<keyword evidence="3 7" id="KW-0812">Transmembrane</keyword>